<organism evidence="5 6">
    <name type="scientific">Alicyclobacillus dauci</name>
    <dbReference type="NCBI Taxonomy" id="1475485"/>
    <lineage>
        <taxon>Bacteria</taxon>
        <taxon>Bacillati</taxon>
        <taxon>Bacillota</taxon>
        <taxon>Bacilli</taxon>
        <taxon>Bacillales</taxon>
        <taxon>Alicyclobacillaceae</taxon>
        <taxon>Alicyclobacillus</taxon>
    </lineage>
</organism>
<dbReference type="Proteomes" id="UP001164803">
    <property type="component" value="Chromosome"/>
</dbReference>
<evidence type="ECO:0000256" key="2">
    <source>
        <dbReference type="ARBA" id="ARBA00023276"/>
    </source>
</evidence>
<dbReference type="RefSeq" id="WP_268045624.1">
    <property type="nucleotide sequence ID" value="NZ_CP104064.1"/>
</dbReference>
<evidence type="ECO:0000313" key="5">
    <source>
        <dbReference type="EMBL" id="WAH38075.1"/>
    </source>
</evidence>
<accession>A0ABY6Z7T1</accession>
<reference evidence="5" key="1">
    <citation type="submission" date="2022-08" db="EMBL/GenBank/DDBJ databases">
        <title>Alicyclobacillus dauci DSM2870, complete genome.</title>
        <authorList>
            <person name="Wang Q."/>
            <person name="Cai R."/>
            <person name="Wang Z."/>
        </authorList>
    </citation>
    <scope>NUCLEOTIDE SEQUENCE</scope>
    <source>
        <strain evidence="5">DSM 28700</strain>
    </source>
</reference>
<name>A0ABY6Z7T1_9BACL</name>
<dbReference type="CDD" id="cd15482">
    <property type="entry name" value="Sialidase_non-viral"/>
    <property type="match status" value="1"/>
</dbReference>
<evidence type="ECO:0000256" key="1">
    <source>
        <dbReference type="ARBA" id="ARBA00022531"/>
    </source>
</evidence>
<evidence type="ECO:0000259" key="4">
    <source>
        <dbReference type="Pfam" id="PF14870"/>
    </source>
</evidence>
<gene>
    <name evidence="5" type="ORF">NZD86_06190</name>
</gene>
<keyword evidence="3" id="KW-0812">Transmembrane</keyword>
<dbReference type="EMBL" id="CP104064">
    <property type="protein sequence ID" value="WAH38075.1"/>
    <property type="molecule type" value="Genomic_DNA"/>
</dbReference>
<protein>
    <submittedName>
        <fullName evidence="5">YCF48-related protein</fullName>
    </submittedName>
</protein>
<keyword evidence="3" id="KW-1133">Transmembrane helix</keyword>
<dbReference type="InterPro" id="IPR015943">
    <property type="entry name" value="WD40/YVTN_repeat-like_dom_sf"/>
</dbReference>
<dbReference type="InterPro" id="IPR036278">
    <property type="entry name" value="Sialidase_sf"/>
</dbReference>
<dbReference type="InterPro" id="IPR028203">
    <property type="entry name" value="PSII_CF48-like_dom"/>
</dbReference>
<dbReference type="Pfam" id="PF14870">
    <property type="entry name" value="PSII_BNR"/>
    <property type="match status" value="1"/>
</dbReference>
<keyword evidence="6" id="KW-1185">Reference proteome</keyword>
<dbReference type="PANTHER" id="PTHR47199:SF2">
    <property type="entry name" value="PHOTOSYSTEM II STABILITY_ASSEMBLY FACTOR HCF136, CHLOROPLASTIC"/>
    <property type="match status" value="1"/>
</dbReference>
<keyword evidence="1" id="KW-0602">Photosynthesis</keyword>
<feature type="transmembrane region" description="Helical" evidence="3">
    <location>
        <begin position="51"/>
        <end position="72"/>
    </location>
</feature>
<dbReference type="Gene3D" id="2.130.10.10">
    <property type="entry name" value="YVTN repeat-like/Quinoprotein amine dehydrogenase"/>
    <property type="match status" value="2"/>
</dbReference>
<keyword evidence="2" id="KW-0604">Photosystem II</keyword>
<sequence>MTLTDKELMNRLSKLRGVTLSEEGKRDIAEFVVRQRDQSTPPFKPKYARKFWALGGTAVAALLVTVGGLLSINGHLFGQVAGERGTQSISGNRVTPINGNESSVIAGSPTRDLSGVQMFSNEHGWMTGSQGELLHTVDGGQRWKVVNLGIAKNSVITAITDTQAVVAVPTMDPSQQGTVSVFRTNDGGSHWSKSTIPDDLPNDPAGQMPSTMAFSDSIHGWLVTRVPSSGMGGERPGALYRTIDGGATWQRVQATGFPSNIVAFNWLSFVTQNVGFTVGAKQNLGADSGVTDGSPDMLFVTRDGGVTWKRASITIPKSKFVSIFPPTMFKDGEGLLPVFVSHRLFLYKTYDGGKSWDHTGNHLFPNYETSDFVSPTEGFVVDGGTLYHTVDSGRNWEQISSAFRKGSGMMSFDLNFLTDANGWLRTAQNGASEAGPPIIWHSVDGGRTWSEVFTSRG</sequence>
<evidence type="ECO:0000256" key="3">
    <source>
        <dbReference type="SAM" id="Phobius"/>
    </source>
</evidence>
<keyword evidence="3" id="KW-0472">Membrane</keyword>
<proteinExistence type="predicted"/>
<dbReference type="SUPFAM" id="SSF50939">
    <property type="entry name" value="Sialidases"/>
    <property type="match status" value="2"/>
</dbReference>
<evidence type="ECO:0000313" key="6">
    <source>
        <dbReference type="Proteomes" id="UP001164803"/>
    </source>
</evidence>
<feature type="domain" description="Photosynthesis system II assembly factor Ycf48/Hcf136-like" evidence="4">
    <location>
        <begin position="116"/>
        <end position="205"/>
    </location>
</feature>
<dbReference type="PANTHER" id="PTHR47199">
    <property type="entry name" value="PHOTOSYSTEM II STABILITY/ASSEMBLY FACTOR HCF136, CHLOROPLASTIC"/>
    <property type="match status" value="1"/>
</dbReference>